<dbReference type="CDD" id="cd18873">
    <property type="entry name" value="NUDIX_NadM_like"/>
    <property type="match status" value="1"/>
</dbReference>
<dbReference type="PANTHER" id="PTHR43736">
    <property type="entry name" value="ADP-RIBOSE PYROPHOSPHATASE"/>
    <property type="match status" value="1"/>
</dbReference>
<keyword evidence="4" id="KW-1185">Reference proteome</keyword>
<dbReference type="SUPFAM" id="SSF55811">
    <property type="entry name" value="Nudix"/>
    <property type="match status" value="1"/>
</dbReference>
<feature type="domain" description="Nudix hydrolase" evidence="2">
    <location>
        <begin position="19"/>
        <end position="154"/>
    </location>
</feature>
<name>A0A1C5ALS6_9ACTN</name>
<evidence type="ECO:0000256" key="1">
    <source>
        <dbReference type="ARBA" id="ARBA00022801"/>
    </source>
</evidence>
<accession>A0A1C5ALS6</accession>
<dbReference type="PANTHER" id="PTHR43736:SF4">
    <property type="entry name" value="SLR1690 PROTEIN"/>
    <property type="match status" value="1"/>
</dbReference>
<dbReference type="InterPro" id="IPR015797">
    <property type="entry name" value="NUDIX_hydrolase-like_dom_sf"/>
</dbReference>
<dbReference type="Proteomes" id="UP000198797">
    <property type="component" value="Unassembled WGS sequence"/>
</dbReference>
<dbReference type="PROSITE" id="PS51462">
    <property type="entry name" value="NUDIX"/>
    <property type="match status" value="1"/>
</dbReference>
<dbReference type="AlphaFoldDB" id="A0A1C5ALS6"/>
<dbReference type="GO" id="GO:0016787">
    <property type="term" value="F:hydrolase activity"/>
    <property type="evidence" value="ECO:0007669"/>
    <property type="project" value="UniProtKB-KW"/>
</dbReference>
<evidence type="ECO:0000313" key="3">
    <source>
        <dbReference type="EMBL" id="SCF46157.1"/>
    </source>
</evidence>
<dbReference type="InterPro" id="IPR020084">
    <property type="entry name" value="NUDIX_hydrolase_CS"/>
</dbReference>
<dbReference type="PROSITE" id="PS00893">
    <property type="entry name" value="NUDIX_BOX"/>
    <property type="match status" value="1"/>
</dbReference>
<dbReference type="InterPro" id="IPR000086">
    <property type="entry name" value="NUDIX_hydrolase_dom"/>
</dbReference>
<dbReference type="InterPro" id="IPR036388">
    <property type="entry name" value="WH-like_DNA-bd_sf"/>
</dbReference>
<dbReference type="STRING" id="121616.GA0070216_11977"/>
<dbReference type="SUPFAM" id="SSF46785">
    <property type="entry name" value="Winged helix' DNA-binding domain"/>
    <property type="match status" value="1"/>
</dbReference>
<reference evidence="4" key="1">
    <citation type="submission" date="2016-06" db="EMBL/GenBank/DDBJ databases">
        <authorList>
            <person name="Varghese N."/>
            <person name="Submissions Spin"/>
        </authorList>
    </citation>
    <scope>NUCLEOTIDE SEQUENCE [LARGE SCALE GENOMIC DNA]</scope>
    <source>
        <strain evidence="4">DSM 44100</strain>
    </source>
</reference>
<dbReference type="EMBL" id="FMCU01000019">
    <property type="protein sequence ID" value="SCF46157.1"/>
    <property type="molecule type" value="Genomic_DNA"/>
</dbReference>
<dbReference type="Pfam" id="PF00293">
    <property type="entry name" value="NUDIX"/>
    <property type="match status" value="1"/>
</dbReference>
<evidence type="ECO:0000259" key="2">
    <source>
        <dbReference type="PROSITE" id="PS51462"/>
    </source>
</evidence>
<dbReference type="Pfam" id="PF21906">
    <property type="entry name" value="WHD_NrtR"/>
    <property type="match status" value="1"/>
</dbReference>
<evidence type="ECO:0000313" key="4">
    <source>
        <dbReference type="Proteomes" id="UP000198797"/>
    </source>
</evidence>
<dbReference type="InterPro" id="IPR036390">
    <property type="entry name" value="WH_DNA-bd_sf"/>
</dbReference>
<gene>
    <name evidence="3" type="ORF">GA0070216_11977</name>
</gene>
<dbReference type="OrthoDB" id="9786141at2"/>
<dbReference type="RefSeq" id="WP_091252140.1">
    <property type="nucleotide sequence ID" value="NZ_FMCU01000019.1"/>
</dbReference>
<dbReference type="Gene3D" id="3.90.79.10">
    <property type="entry name" value="Nucleoside Triphosphate Pyrophosphohydrolase"/>
    <property type="match status" value="1"/>
</dbReference>
<keyword evidence="1" id="KW-0378">Hydrolase</keyword>
<proteinExistence type="predicted"/>
<dbReference type="Gene3D" id="1.10.10.10">
    <property type="entry name" value="Winged helix-like DNA-binding domain superfamily/Winged helix DNA-binding domain"/>
    <property type="match status" value="1"/>
</dbReference>
<dbReference type="InterPro" id="IPR054105">
    <property type="entry name" value="WHD_NrtR"/>
</dbReference>
<organism evidence="3 4">
    <name type="scientific">Micromonospora matsumotoense</name>
    <dbReference type="NCBI Taxonomy" id="121616"/>
    <lineage>
        <taxon>Bacteria</taxon>
        <taxon>Bacillati</taxon>
        <taxon>Actinomycetota</taxon>
        <taxon>Actinomycetes</taxon>
        <taxon>Micromonosporales</taxon>
        <taxon>Micromonosporaceae</taxon>
        <taxon>Micromonospora</taxon>
    </lineage>
</organism>
<protein>
    <submittedName>
        <fullName evidence="3">8-oxo-dGTP diphosphatase</fullName>
    </submittedName>
</protein>
<sequence>MNEQDFLAGYDPSAYPSTAITVDVVALTIREGALHLLLIRRGQPPYQGHWALPGGFIQPDEDLTTGARRELAEETGLGGDRLRRVHLEQLASYGAPDRDPRMRIVSVAHLAFAPDLPDPVADSDADEAGWLPVTALPSRQLAFDHARIVDDGLERARSKLEYTPLATRFLGPEFTIAELRGVYETVWGHPLHAGNFHRKVLSVPGFVESTGVSTERGGARGGPRARLYRAGDARLLHPALLRPAREETIR</sequence>